<dbReference type="Gene3D" id="3.40.190.100">
    <property type="entry name" value="Glycine betaine-binding periplasmic protein, domain 2"/>
    <property type="match status" value="1"/>
</dbReference>
<dbReference type="GO" id="GO:0015871">
    <property type="term" value="P:choline transport"/>
    <property type="evidence" value="ECO:0007669"/>
    <property type="project" value="InterPro"/>
</dbReference>
<name>A0A1H1XNH4_9PSED</name>
<evidence type="ECO:0000256" key="1">
    <source>
        <dbReference type="SAM" id="SignalP"/>
    </source>
</evidence>
<dbReference type="GO" id="GO:0033265">
    <property type="term" value="F:choline binding"/>
    <property type="evidence" value="ECO:0007669"/>
    <property type="project" value="InterPro"/>
</dbReference>
<evidence type="ECO:0000313" key="3">
    <source>
        <dbReference type="EMBL" id="SDT10611.1"/>
    </source>
</evidence>
<feature type="chain" id="PRO_5009265699" evidence="1">
    <location>
        <begin position="22"/>
        <end position="316"/>
    </location>
</feature>
<dbReference type="CDD" id="cd13640">
    <property type="entry name" value="PBP2_ChoX"/>
    <property type="match status" value="1"/>
</dbReference>
<proteinExistence type="predicted"/>
<dbReference type="Gene3D" id="3.40.190.10">
    <property type="entry name" value="Periplasmic binding protein-like II"/>
    <property type="match status" value="1"/>
</dbReference>
<dbReference type="GO" id="GO:0022857">
    <property type="term" value="F:transmembrane transporter activity"/>
    <property type="evidence" value="ECO:0007669"/>
    <property type="project" value="InterPro"/>
</dbReference>
<gene>
    <name evidence="3" type="ORF">SAMN05216222_3138</name>
</gene>
<dbReference type="GO" id="GO:0043190">
    <property type="term" value="C:ATP-binding cassette (ABC) transporter complex"/>
    <property type="evidence" value="ECO:0007669"/>
    <property type="project" value="InterPro"/>
</dbReference>
<evidence type="ECO:0000259" key="2">
    <source>
        <dbReference type="Pfam" id="PF04069"/>
    </source>
</evidence>
<dbReference type="RefSeq" id="WP_092277023.1">
    <property type="nucleotide sequence ID" value="NZ_LT629762.1"/>
</dbReference>
<accession>A0A1H1XNH4</accession>
<sequence length="316" mass="34248">MKGSPSLLLAAMLSLPLLAQAAEPAQCSTVNFSDVGWTDITATTATTSVVLNALGYKTKTTMISVPVTYKSLADGKNMDVFLGNWMPTMENDIKAYREAGTVDTVRTNLTGAKYTLAVPQALYDKGLHDFADIAKFKKELDGKIYGIEPGNDGNRLIQSMIDKDAFGLKTAGFKVVESSEAGMLSQVDRAQKRQTAVVFLGWAPHPMNKRFKIQYLTGGDDFFGPDFGAATVATNTRKDYVQECSNVGTLLKNLEFTVDMESALMGNILDDKMKPDAAAKAWLKKNPQVLDTWLAGVTTIDGKPGLEAVKAKLDQP</sequence>
<dbReference type="NCBIfam" id="TIGR03414">
    <property type="entry name" value="ABC_choline_bnd"/>
    <property type="match status" value="1"/>
</dbReference>
<dbReference type="Pfam" id="PF04069">
    <property type="entry name" value="OpuAC"/>
    <property type="match status" value="1"/>
</dbReference>
<dbReference type="GO" id="GO:0042597">
    <property type="term" value="C:periplasmic space"/>
    <property type="evidence" value="ECO:0007669"/>
    <property type="project" value="InterPro"/>
</dbReference>
<organism evidence="3 4">
    <name type="scientific">Pseudomonas prosekii</name>
    <dbReference type="NCBI Taxonomy" id="1148509"/>
    <lineage>
        <taxon>Bacteria</taxon>
        <taxon>Pseudomonadati</taxon>
        <taxon>Pseudomonadota</taxon>
        <taxon>Gammaproteobacteria</taxon>
        <taxon>Pseudomonadales</taxon>
        <taxon>Pseudomonadaceae</taxon>
        <taxon>Pseudomonas</taxon>
    </lineage>
</organism>
<dbReference type="STRING" id="1148509.SAMN05216222_3138"/>
<feature type="domain" description="ABC-type glycine betaine transport system substrate-binding" evidence="2">
    <location>
        <begin position="29"/>
        <end position="285"/>
    </location>
</feature>
<dbReference type="InterPro" id="IPR007210">
    <property type="entry name" value="ABC_Gly_betaine_transp_sub-bd"/>
</dbReference>
<evidence type="ECO:0000313" key="4">
    <source>
        <dbReference type="Proteomes" id="UP000198481"/>
    </source>
</evidence>
<reference evidence="3 4" key="1">
    <citation type="submission" date="2016-10" db="EMBL/GenBank/DDBJ databases">
        <authorList>
            <person name="de Groot N.N."/>
        </authorList>
    </citation>
    <scope>NUCLEOTIDE SEQUENCE [LARGE SCALE GENOMIC DNA]</scope>
    <source>
        <strain evidence="3 4">LMG 26867</strain>
    </source>
</reference>
<dbReference type="SUPFAM" id="SSF53850">
    <property type="entry name" value="Periplasmic binding protein-like II"/>
    <property type="match status" value="1"/>
</dbReference>
<dbReference type="AlphaFoldDB" id="A0A1H1XNH4"/>
<dbReference type="EMBL" id="LT629762">
    <property type="protein sequence ID" value="SDT10611.1"/>
    <property type="molecule type" value="Genomic_DNA"/>
</dbReference>
<dbReference type="InterPro" id="IPR017783">
    <property type="entry name" value="ABC_choline_sub-bd"/>
</dbReference>
<dbReference type="Proteomes" id="UP000198481">
    <property type="component" value="Chromosome I"/>
</dbReference>
<keyword evidence="1" id="KW-0732">Signal</keyword>
<protein>
    <submittedName>
        <fullName evidence="3">Glycine betaine/proline transport system substrate-binding protein</fullName>
    </submittedName>
</protein>
<feature type="signal peptide" evidence="1">
    <location>
        <begin position="1"/>
        <end position="21"/>
    </location>
</feature>